<dbReference type="Gramene" id="evm.model.01.3024">
    <property type="protein sequence ID" value="cds.evm.model.01.3024"/>
    <property type="gene ID" value="evm.TU.01.3024"/>
</dbReference>
<dbReference type="EnsemblPlants" id="evm.model.01.3024">
    <property type="protein sequence ID" value="cds.evm.model.01.3024"/>
    <property type="gene ID" value="evm.TU.01.3024"/>
</dbReference>
<reference evidence="1" key="1">
    <citation type="submission" date="2018-11" db="EMBL/GenBank/DDBJ databases">
        <authorList>
            <person name="Grassa J C."/>
        </authorList>
    </citation>
    <scope>NUCLEOTIDE SEQUENCE [LARGE SCALE GENOMIC DNA]</scope>
</reference>
<proteinExistence type="predicted"/>
<evidence type="ECO:0008006" key="3">
    <source>
        <dbReference type="Google" id="ProtNLM"/>
    </source>
</evidence>
<name>A0A803NNF1_CANSA</name>
<evidence type="ECO:0000313" key="1">
    <source>
        <dbReference type="EnsemblPlants" id="cds.evm.model.01.3024"/>
    </source>
</evidence>
<sequence>MILPKRLLRKVEAIYRAFLWMGDAVNTNAGLIAWDAICRPKSNGDLGFRNIQKWNVAAMGNKKCLKRIKEWLEWKVQTENILELLGKISKAKISKARKSILLTIIASVVYNLWQVRNEALWNQKVWQIKRTIKKIQQDALTRLMGALLSKMSIGDKTWLLKL</sequence>
<reference evidence="1" key="2">
    <citation type="submission" date="2021-03" db="UniProtKB">
        <authorList>
            <consortium name="EnsemblPlants"/>
        </authorList>
    </citation>
    <scope>IDENTIFICATION</scope>
</reference>
<evidence type="ECO:0000313" key="2">
    <source>
        <dbReference type="Proteomes" id="UP000596661"/>
    </source>
</evidence>
<dbReference type="Proteomes" id="UP000596661">
    <property type="component" value="Chromosome 1"/>
</dbReference>
<organism evidence="1 2">
    <name type="scientific">Cannabis sativa</name>
    <name type="common">Hemp</name>
    <name type="synonym">Marijuana</name>
    <dbReference type="NCBI Taxonomy" id="3483"/>
    <lineage>
        <taxon>Eukaryota</taxon>
        <taxon>Viridiplantae</taxon>
        <taxon>Streptophyta</taxon>
        <taxon>Embryophyta</taxon>
        <taxon>Tracheophyta</taxon>
        <taxon>Spermatophyta</taxon>
        <taxon>Magnoliopsida</taxon>
        <taxon>eudicotyledons</taxon>
        <taxon>Gunneridae</taxon>
        <taxon>Pentapetalae</taxon>
        <taxon>rosids</taxon>
        <taxon>fabids</taxon>
        <taxon>Rosales</taxon>
        <taxon>Cannabaceae</taxon>
        <taxon>Cannabis</taxon>
    </lineage>
</organism>
<protein>
    <recommendedName>
        <fullName evidence="3">Reverse transcriptase</fullName>
    </recommendedName>
</protein>
<keyword evidence="2" id="KW-1185">Reference proteome</keyword>
<dbReference type="AlphaFoldDB" id="A0A803NNF1"/>
<dbReference type="EMBL" id="UZAU01000083">
    <property type="status" value="NOT_ANNOTATED_CDS"/>
    <property type="molecule type" value="Genomic_DNA"/>
</dbReference>
<accession>A0A803NNF1</accession>